<name>A0A1M5LIJ1_9BRAD</name>
<gene>
    <name evidence="1" type="ORF">SAMN05443248_2249</name>
</gene>
<proteinExistence type="predicted"/>
<reference evidence="1 2" key="1">
    <citation type="submission" date="2016-11" db="EMBL/GenBank/DDBJ databases">
        <authorList>
            <person name="Jaros S."/>
            <person name="Januszkiewicz K."/>
            <person name="Wedrychowicz H."/>
        </authorList>
    </citation>
    <scope>NUCLEOTIDE SEQUENCE [LARGE SCALE GENOMIC DNA]</scope>
    <source>
        <strain evidence="1 2">GAS138</strain>
    </source>
</reference>
<dbReference type="AlphaFoldDB" id="A0A1M5LIJ1"/>
<dbReference type="Proteomes" id="UP000189796">
    <property type="component" value="Chromosome I"/>
</dbReference>
<evidence type="ECO:0000313" key="2">
    <source>
        <dbReference type="Proteomes" id="UP000189796"/>
    </source>
</evidence>
<evidence type="ECO:0000313" key="1">
    <source>
        <dbReference type="EMBL" id="SHG64964.1"/>
    </source>
</evidence>
<dbReference type="EMBL" id="LT670817">
    <property type="protein sequence ID" value="SHG64964.1"/>
    <property type="molecule type" value="Genomic_DNA"/>
</dbReference>
<organism evidence="1 2">
    <name type="scientific">Bradyrhizobium erythrophlei</name>
    <dbReference type="NCBI Taxonomy" id="1437360"/>
    <lineage>
        <taxon>Bacteria</taxon>
        <taxon>Pseudomonadati</taxon>
        <taxon>Pseudomonadota</taxon>
        <taxon>Alphaproteobacteria</taxon>
        <taxon>Hyphomicrobiales</taxon>
        <taxon>Nitrobacteraceae</taxon>
        <taxon>Bradyrhizobium</taxon>
    </lineage>
</organism>
<protein>
    <submittedName>
        <fullName evidence="1">Uncharacterized protein</fullName>
    </submittedName>
</protein>
<accession>A0A1M5LIJ1</accession>
<sequence length="72" mass="8173">MQLFTLSITDLTTFESFPRQEWAEKEDLFEIGSRFARAMLAANPDFRQRGMCVAIYDEAGIAVSVLPLDTLQ</sequence>